<dbReference type="InterPro" id="IPR002481">
    <property type="entry name" value="FUR"/>
</dbReference>
<evidence type="ECO:0000256" key="1">
    <source>
        <dbReference type="ARBA" id="ARBA00004496"/>
    </source>
</evidence>
<keyword evidence="4" id="KW-0963">Cytoplasm</keyword>
<proteinExistence type="inferred from homology"/>
<dbReference type="PANTHER" id="PTHR33202">
    <property type="entry name" value="ZINC UPTAKE REGULATION PROTEIN"/>
    <property type="match status" value="1"/>
</dbReference>
<dbReference type="GO" id="GO:0000976">
    <property type="term" value="F:transcription cis-regulatory region binding"/>
    <property type="evidence" value="ECO:0007669"/>
    <property type="project" value="TreeGrafter"/>
</dbReference>
<dbReference type="SUPFAM" id="SSF46785">
    <property type="entry name" value="Winged helix' DNA-binding domain"/>
    <property type="match status" value="1"/>
</dbReference>
<evidence type="ECO:0000256" key="11">
    <source>
        <dbReference type="PIRSR" id="PIRSR602481-1"/>
    </source>
</evidence>
<dbReference type="FunFam" id="1.10.10.10:FF:000459">
    <property type="entry name" value="Ferric uptake regulation protein"/>
    <property type="match status" value="1"/>
</dbReference>
<evidence type="ECO:0000313" key="13">
    <source>
        <dbReference type="EMBL" id="PWD49498.1"/>
    </source>
</evidence>
<sequence>MQRTTRQRTAVSDLMEHTEAFHSAQEVHRMLADRDAPVGLATVYRTLQSMVDAGEVDALRGPDGETRYRRCDQQAHHHHLVCRSCGTTVELDAEAVEAWSTRIASQHGFTAVEHTIELFGLCAACSAAA</sequence>
<keyword evidence="7 11" id="KW-0862">Zinc</keyword>
<dbReference type="CDD" id="cd07153">
    <property type="entry name" value="Fur_like"/>
    <property type="match status" value="1"/>
</dbReference>
<evidence type="ECO:0000256" key="12">
    <source>
        <dbReference type="PIRSR" id="PIRSR602481-2"/>
    </source>
</evidence>
<evidence type="ECO:0000256" key="4">
    <source>
        <dbReference type="ARBA" id="ARBA00022490"/>
    </source>
</evidence>
<dbReference type="RefSeq" id="WP_109227881.1">
    <property type="nucleotide sequence ID" value="NZ_PYHR01000002.1"/>
</dbReference>
<comment type="caution">
    <text evidence="13">The sequence shown here is derived from an EMBL/GenBank/DDBJ whole genome shotgun (WGS) entry which is preliminary data.</text>
</comment>
<comment type="cofactor">
    <cofactor evidence="12">
        <name>Mn(2+)</name>
        <dbReference type="ChEBI" id="CHEBI:29035"/>
    </cofactor>
    <cofactor evidence="12">
        <name>Fe(2+)</name>
        <dbReference type="ChEBI" id="CHEBI:29033"/>
    </cofactor>
    <text evidence="12">Binds 1 Mn(2+) or Fe(2+) ion per subunit.</text>
</comment>
<keyword evidence="12" id="KW-0408">Iron</keyword>
<feature type="binding site" evidence="11">
    <location>
        <position position="85"/>
    </location>
    <ligand>
        <name>Zn(2+)</name>
        <dbReference type="ChEBI" id="CHEBI:29105"/>
    </ligand>
</feature>
<dbReference type="InterPro" id="IPR043135">
    <property type="entry name" value="Fur_C"/>
</dbReference>
<evidence type="ECO:0000256" key="2">
    <source>
        <dbReference type="ARBA" id="ARBA00007957"/>
    </source>
</evidence>
<evidence type="ECO:0000256" key="10">
    <source>
        <dbReference type="ARBA" id="ARBA00023163"/>
    </source>
</evidence>
<evidence type="ECO:0000256" key="3">
    <source>
        <dbReference type="ARBA" id="ARBA00011738"/>
    </source>
</evidence>
<dbReference type="GO" id="GO:0003700">
    <property type="term" value="F:DNA-binding transcription factor activity"/>
    <property type="evidence" value="ECO:0007669"/>
    <property type="project" value="InterPro"/>
</dbReference>
<dbReference type="Gene3D" id="1.10.10.10">
    <property type="entry name" value="Winged helix-like DNA-binding domain superfamily/Winged helix DNA-binding domain"/>
    <property type="match status" value="1"/>
</dbReference>
<feature type="binding site" evidence="11">
    <location>
        <position position="122"/>
    </location>
    <ligand>
        <name>Zn(2+)</name>
        <dbReference type="ChEBI" id="CHEBI:29105"/>
    </ligand>
</feature>
<gene>
    <name evidence="13" type="ORF">C8046_00940</name>
</gene>
<comment type="similarity">
    <text evidence="2">Belongs to the Fur family.</text>
</comment>
<dbReference type="GO" id="GO:0045892">
    <property type="term" value="P:negative regulation of DNA-templated transcription"/>
    <property type="evidence" value="ECO:0007669"/>
    <property type="project" value="TreeGrafter"/>
</dbReference>
<dbReference type="Pfam" id="PF01475">
    <property type="entry name" value="FUR"/>
    <property type="match status" value="1"/>
</dbReference>
<accession>A0A2U1ZR93</accession>
<comment type="subunit">
    <text evidence="3">Homodimer.</text>
</comment>
<dbReference type="InterPro" id="IPR036390">
    <property type="entry name" value="WH_DNA-bd_sf"/>
</dbReference>
<feature type="binding site" evidence="11">
    <location>
        <position position="82"/>
    </location>
    <ligand>
        <name>Zn(2+)</name>
        <dbReference type="ChEBI" id="CHEBI:29105"/>
    </ligand>
</feature>
<evidence type="ECO:0000256" key="9">
    <source>
        <dbReference type="ARBA" id="ARBA00023125"/>
    </source>
</evidence>
<keyword evidence="6 11" id="KW-0479">Metal-binding</keyword>
<dbReference type="GO" id="GO:1900376">
    <property type="term" value="P:regulation of secondary metabolite biosynthetic process"/>
    <property type="evidence" value="ECO:0007669"/>
    <property type="project" value="TreeGrafter"/>
</dbReference>
<organism evidence="13 14">
    <name type="scientific">Serinibacter arcticus</name>
    <dbReference type="NCBI Taxonomy" id="1655435"/>
    <lineage>
        <taxon>Bacteria</taxon>
        <taxon>Bacillati</taxon>
        <taxon>Actinomycetota</taxon>
        <taxon>Actinomycetes</taxon>
        <taxon>Micrococcales</taxon>
        <taxon>Beutenbergiaceae</taxon>
        <taxon>Serinibacter</taxon>
    </lineage>
</organism>
<evidence type="ECO:0000256" key="6">
    <source>
        <dbReference type="ARBA" id="ARBA00022723"/>
    </source>
</evidence>
<dbReference type="OrthoDB" id="8659436at2"/>
<evidence type="ECO:0000313" key="14">
    <source>
        <dbReference type="Proteomes" id="UP000245166"/>
    </source>
</evidence>
<feature type="binding site" evidence="12">
    <location>
        <position position="76"/>
    </location>
    <ligand>
        <name>Fe cation</name>
        <dbReference type="ChEBI" id="CHEBI:24875"/>
    </ligand>
</feature>
<name>A0A2U1ZR93_9MICO</name>
<evidence type="ECO:0000256" key="5">
    <source>
        <dbReference type="ARBA" id="ARBA00022491"/>
    </source>
</evidence>
<feature type="binding site" evidence="11">
    <location>
        <position position="125"/>
    </location>
    <ligand>
        <name>Zn(2+)</name>
        <dbReference type="ChEBI" id="CHEBI:29105"/>
    </ligand>
</feature>
<comment type="subcellular location">
    <subcellularLocation>
        <location evidence="1">Cytoplasm</location>
    </subcellularLocation>
</comment>
<feature type="binding site" evidence="12">
    <location>
        <position position="97"/>
    </location>
    <ligand>
        <name>Fe cation</name>
        <dbReference type="ChEBI" id="CHEBI:24875"/>
    </ligand>
</feature>
<dbReference type="EMBL" id="PYHR01000002">
    <property type="protein sequence ID" value="PWD49498.1"/>
    <property type="molecule type" value="Genomic_DNA"/>
</dbReference>
<dbReference type="GO" id="GO:0008270">
    <property type="term" value="F:zinc ion binding"/>
    <property type="evidence" value="ECO:0007669"/>
    <property type="project" value="TreeGrafter"/>
</dbReference>
<comment type="cofactor">
    <cofactor evidence="11">
        <name>Zn(2+)</name>
        <dbReference type="ChEBI" id="CHEBI:29105"/>
    </cofactor>
    <text evidence="11">Binds 1 zinc ion per subunit.</text>
</comment>
<keyword evidence="5" id="KW-0678">Repressor</keyword>
<evidence type="ECO:0000256" key="8">
    <source>
        <dbReference type="ARBA" id="ARBA00023015"/>
    </source>
</evidence>
<evidence type="ECO:0000256" key="7">
    <source>
        <dbReference type="ARBA" id="ARBA00022833"/>
    </source>
</evidence>
<reference evidence="13 14" key="1">
    <citation type="submission" date="2018-03" db="EMBL/GenBank/DDBJ databases">
        <title>Genome assembly of novel Miniimonas species PCH200.</title>
        <authorList>
            <person name="Thakur V."/>
            <person name="Kumar V."/>
            <person name="Singh D."/>
        </authorList>
    </citation>
    <scope>NUCLEOTIDE SEQUENCE [LARGE SCALE GENOMIC DNA]</scope>
    <source>
        <strain evidence="13 14">PCH200</strain>
    </source>
</reference>
<keyword evidence="8" id="KW-0805">Transcription regulation</keyword>
<dbReference type="Proteomes" id="UP000245166">
    <property type="component" value="Unassembled WGS sequence"/>
</dbReference>
<dbReference type="GO" id="GO:0005829">
    <property type="term" value="C:cytosol"/>
    <property type="evidence" value="ECO:0007669"/>
    <property type="project" value="TreeGrafter"/>
</dbReference>
<dbReference type="InterPro" id="IPR036388">
    <property type="entry name" value="WH-like_DNA-bd_sf"/>
</dbReference>
<keyword evidence="14" id="KW-1185">Reference proteome</keyword>
<keyword evidence="10" id="KW-0804">Transcription</keyword>
<dbReference type="AlphaFoldDB" id="A0A2U1ZR93"/>
<feature type="binding site" evidence="12">
    <location>
        <position position="114"/>
    </location>
    <ligand>
        <name>Fe cation</name>
        <dbReference type="ChEBI" id="CHEBI:24875"/>
    </ligand>
</feature>
<dbReference type="PANTHER" id="PTHR33202:SF2">
    <property type="entry name" value="FERRIC UPTAKE REGULATION PROTEIN"/>
    <property type="match status" value="1"/>
</dbReference>
<keyword evidence="9" id="KW-0238">DNA-binding</keyword>
<dbReference type="Gene3D" id="3.30.1490.190">
    <property type="match status" value="1"/>
</dbReference>
<protein>
    <submittedName>
        <fullName evidence="13">Transcriptional repressor</fullName>
    </submittedName>
</protein>